<feature type="compositionally biased region" description="Polar residues" evidence="1">
    <location>
        <begin position="273"/>
        <end position="290"/>
    </location>
</feature>
<dbReference type="OrthoDB" id="2484516at2759"/>
<reference evidence="3" key="1">
    <citation type="journal article" date="2020" name="Fungal Divers.">
        <title>Resolving the Mortierellaceae phylogeny through synthesis of multi-gene phylogenetics and phylogenomics.</title>
        <authorList>
            <person name="Vandepol N."/>
            <person name="Liber J."/>
            <person name="Desiro A."/>
            <person name="Na H."/>
            <person name="Kennedy M."/>
            <person name="Barry K."/>
            <person name="Grigoriev I.V."/>
            <person name="Miller A.N."/>
            <person name="O'Donnell K."/>
            <person name="Stajich J.E."/>
            <person name="Bonito G."/>
        </authorList>
    </citation>
    <scope>NUCLEOTIDE SEQUENCE</scope>
    <source>
        <strain evidence="3">NRRL 6426</strain>
    </source>
</reference>
<comment type="caution">
    <text evidence="3">The sequence shown here is derived from an EMBL/GenBank/DDBJ whole genome shotgun (WGS) entry which is preliminary data.</text>
</comment>
<evidence type="ECO:0000256" key="2">
    <source>
        <dbReference type="SAM" id="Phobius"/>
    </source>
</evidence>
<proteinExistence type="predicted"/>
<evidence type="ECO:0000313" key="3">
    <source>
        <dbReference type="EMBL" id="KAF9146531.1"/>
    </source>
</evidence>
<feature type="region of interest" description="Disordered" evidence="1">
    <location>
        <begin position="265"/>
        <end position="290"/>
    </location>
</feature>
<sequence>MGVPQLVQMSGITISQKAFDVNVANISYVFDQPVHGPAKGHHDRHPSSVRSVHDSRSFEFHIALFSVNSGASRINMFDVSSNAWTGSTPLYTSSGALPSPTNGTSSNGSSTSLGAIIGSAVGCVVLIALVLFFIIHRRRGGYKKANVSEAVLQTIEYYDHEMPKLAENYVVQQPEPHQLQQQQVVYTLPQNAYVMSSQSSYCNTHTDPNLVYAANNIQLPLTNLPVYQVQPVVGANPDSYLKPYMYAPPVVSTYSSPTIFQAQATQGYGQTTEGSPMTSYENVPNVRGSPQATIVNTNISSDPSQSVPRNPQMSN</sequence>
<accession>A0A9P5RSV5</accession>
<keyword evidence="2" id="KW-0472">Membrane</keyword>
<name>A0A9P5RSV5_9FUNG</name>
<gene>
    <name evidence="3" type="ORF">BG015_011577</name>
</gene>
<keyword evidence="2" id="KW-0812">Transmembrane</keyword>
<feature type="transmembrane region" description="Helical" evidence="2">
    <location>
        <begin position="113"/>
        <end position="135"/>
    </location>
</feature>
<protein>
    <submittedName>
        <fullName evidence="3">Uncharacterized protein</fullName>
    </submittedName>
</protein>
<dbReference type="Proteomes" id="UP000748756">
    <property type="component" value="Unassembled WGS sequence"/>
</dbReference>
<keyword evidence="4" id="KW-1185">Reference proteome</keyword>
<dbReference type="EMBL" id="JAAAUQ010000905">
    <property type="protein sequence ID" value="KAF9146531.1"/>
    <property type="molecule type" value="Genomic_DNA"/>
</dbReference>
<dbReference type="AlphaFoldDB" id="A0A9P5RSV5"/>
<evidence type="ECO:0000313" key="4">
    <source>
        <dbReference type="Proteomes" id="UP000748756"/>
    </source>
</evidence>
<organism evidence="3 4">
    <name type="scientific">Linnemannia schmuckeri</name>
    <dbReference type="NCBI Taxonomy" id="64567"/>
    <lineage>
        <taxon>Eukaryota</taxon>
        <taxon>Fungi</taxon>
        <taxon>Fungi incertae sedis</taxon>
        <taxon>Mucoromycota</taxon>
        <taxon>Mortierellomycotina</taxon>
        <taxon>Mortierellomycetes</taxon>
        <taxon>Mortierellales</taxon>
        <taxon>Mortierellaceae</taxon>
        <taxon>Linnemannia</taxon>
    </lineage>
</organism>
<keyword evidence="2" id="KW-1133">Transmembrane helix</keyword>
<evidence type="ECO:0000256" key="1">
    <source>
        <dbReference type="SAM" id="MobiDB-lite"/>
    </source>
</evidence>